<dbReference type="EMBL" id="GBXM01102479">
    <property type="protein sequence ID" value="JAH06098.1"/>
    <property type="molecule type" value="Transcribed_RNA"/>
</dbReference>
<accession>A0A0E9PQF8</accession>
<evidence type="ECO:0000313" key="1">
    <source>
        <dbReference type="EMBL" id="JAH06098.1"/>
    </source>
</evidence>
<sequence>MCKCTPEYLVISLVAASPVSLIPPSPSVGPVHCNSFI</sequence>
<organism evidence="1">
    <name type="scientific">Anguilla anguilla</name>
    <name type="common">European freshwater eel</name>
    <name type="synonym">Muraena anguilla</name>
    <dbReference type="NCBI Taxonomy" id="7936"/>
    <lineage>
        <taxon>Eukaryota</taxon>
        <taxon>Metazoa</taxon>
        <taxon>Chordata</taxon>
        <taxon>Craniata</taxon>
        <taxon>Vertebrata</taxon>
        <taxon>Euteleostomi</taxon>
        <taxon>Actinopterygii</taxon>
        <taxon>Neopterygii</taxon>
        <taxon>Teleostei</taxon>
        <taxon>Anguilliformes</taxon>
        <taxon>Anguillidae</taxon>
        <taxon>Anguilla</taxon>
    </lineage>
</organism>
<reference evidence="1" key="1">
    <citation type="submission" date="2014-11" db="EMBL/GenBank/DDBJ databases">
        <authorList>
            <person name="Amaro Gonzalez C."/>
        </authorList>
    </citation>
    <scope>NUCLEOTIDE SEQUENCE</scope>
</reference>
<name>A0A0E9PQF8_ANGAN</name>
<dbReference type="AlphaFoldDB" id="A0A0E9PQF8"/>
<protein>
    <submittedName>
        <fullName evidence="1">Uncharacterized protein</fullName>
    </submittedName>
</protein>
<reference evidence="1" key="2">
    <citation type="journal article" date="2015" name="Fish Shellfish Immunol.">
        <title>Early steps in the European eel (Anguilla anguilla)-Vibrio vulnificus interaction in the gills: Role of the RtxA13 toxin.</title>
        <authorList>
            <person name="Callol A."/>
            <person name="Pajuelo D."/>
            <person name="Ebbesson L."/>
            <person name="Teles M."/>
            <person name="MacKenzie S."/>
            <person name="Amaro C."/>
        </authorList>
    </citation>
    <scope>NUCLEOTIDE SEQUENCE</scope>
</reference>
<proteinExistence type="predicted"/>